<evidence type="ECO:0000313" key="11">
    <source>
        <dbReference type="Proteomes" id="UP000236728"/>
    </source>
</evidence>
<feature type="signal peptide" evidence="7">
    <location>
        <begin position="1"/>
        <end position="30"/>
    </location>
</feature>
<dbReference type="Gene3D" id="2.60.40.10">
    <property type="entry name" value="Immunoglobulins"/>
    <property type="match status" value="8"/>
</dbReference>
<evidence type="ECO:0000313" key="10">
    <source>
        <dbReference type="EMBL" id="SEF72233.1"/>
    </source>
</evidence>
<feature type="domain" description="HYDIN/VesB/CFA65-like Ig-like" evidence="9">
    <location>
        <begin position="1138"/>
        <end position="1231"/>
    </location>
</feature>
<dbReference type="PANTHER" id="PTHR46127:SF1">
    <property type="entry name" value="CILIA- AND FLAGELLA-ASSOCIATED PROTEIN 65"/>
    <property type="match status" value="1"/>
</dbReference>
<keyword evidence="3" id="KW-0963">Cytoplasm</keyword>
<evidence type="ECO:0000259" key="8">
    <source>
        <dbReference type="Pfam" id="PF15780"/>
    </source>
</evidence>
<evidence type="ECO:0000256" key="5">
    <source>
        <dbReference type="ARBA" id="ARBA00023273"/>
    </source>
</evidence>
<dbReference type="EMBL" id="FNVA01000001">
    <property type="protein sequence ID" value="SEF72233.1"/>
    <property type="molecule type" value="Genomic_DNA"/>
</dbReference>
<name>A0A1H5UB25_9BACT</name>
<feature type="chain" id="PRO_5009285949" evidence="7">
    <location>
        <begin position="31"/>
        <end position="1982"/>
    </location>
</feature>
<keyword evidence="6" id="KW-0812">Transmembrane</keyword>
<dbReference type="Pfam" id="PF15780">
    <property type="entry name" value="ASH"/>
    <property type="match status" value="1"/>
</dbReference>
<organism evidence="10 11">
    <name type="scientific">Bryocella elongata</name>
    <dbReference type="NCBI Taxonomy" id="863522"/>
    <lineage>
        <taxon>Bacteria</taxon>
        <taxon>Pseudomonadati</taxon>
        <taxon>Acidobacteriota</taxon>
        <taxon>Terriglobia</taxon>
        <taxon>Terriglobales</taxon>
        <taxon>Acidobacteriaceae</taxon>
        <taxon>Bryocella</taxon>
    </lineage>
</organism>
<feature type="domain" description="Abnormal spindle-like microcephaly-associated protein ASH" evidence="8">
    <location>
        <begin position="1698"/>
        <end position="1781"/>
    </location>
</feature>
<dbReference type="Pfam" id="PF22544">
    <property type="entry name" value="HYDIN_VesB_CFA65-like_Ig"/>
    <property type="match status" value="2"/>
</dbReference>
<dbReference type="PROSITE" id="PS51257">
    <property type="entry name" value="PROKAR_LIPOPROTEIN"/>
    <property type="match status" value="1"/>
</dbReference>
<evidence type="ECO:0000256" key="1">
    <source>
        <dbReference type="ARBA" id="ARBA00004138"/>
    </source>
</evidence>
<keyword evidence="6" id="KW-1133">Transmembrane helix</keyword>
<evidence type="ECO:0000256" key="4">
    <source>
        <dbReference type="ARBA" id="ARBA00023069"/>
    </source>
</evidence>
<feature type="domain" description="HYDIN/VesB/CFA65-like Ig-like" evidence="9">
    <location>
        <begin position="1588"/>
        <end position="1686"/>
    </location>
</feature>
<proteinExistence type="predicted"/>
<dbReference type="OrthoDB" id="98296at2"/>
<accession>A0A1H5UB25</accession>
<sequence>MTLRTRVHPSLLLALLAIMACLGGVESAAAQAVNATQAVTLQGLRTSGGHGAFRAAAFGPNGNLYVLLDQHDGVRVLEFNSSATQVLAQTQQGATGDAGLAMAFDPAGNLYVTGTTSSSTLAGTGGAAFPTRADNSTNSFLAKYDANLNLAFLTFLGSRATAAASVAATADAVFVTGITFNPSFPVTSAGLQQAPAEGSSENGFVERFSTDGTTLVYATYLTGVNGNTVPAAIAADTTDDAYIAGATSSSGYPTFAALVPEMIGDATTTAGFLTRLNPTGSALVFSSFIPGTGITGMALDHATNSLLLAGNVAPGQFPIATVSGPLTSASYQSVLRLPLDGQSVTGSAITVPASASFVTPAGGGTAWVSASISTPLFPGATPPGYSLGDSALLHLNSAYGFDQTLRFGGLPTSNAGYATVTSAPAAPAVSNAGTTAALPMVESVTISGALATSEAFDLPLAAAPSTALPNALHDAVTGAACGSGQCTASAGLLALVETASSQPSLALSVDSLPNLILRNLGSATATGLGFAISGYSLSATTCGTTLAPSSQCMLTVAGTGPGSLTVSSSNADTQTFSLPATTATASAIALSTFELDFGIVTSTSSPATETLTITNLTGTPQSFPVKPDGGASSTPYALSASSTDCAAGTGAGTFVVAASSSCHVVFSLTASSSIDTAVRQPWLVGTRDVILTGWSQVSALNLSAQEVDFGVQFAGASSIRLPRYLYLSNDGSTAIAHTRAGLPASSPFSVSDGCPTVLDPHTVCQIAIGYNAPSTTSEDTATLNLDDGLSVLIAGQTRPQQGTTGSATNPSLSVSPSAISFATPVVTTGYSSTTQTITVSNTGAVPLAPSLAVNGDFTMASGCGATLAAGASCQALLTFAPSQPGARSGVLSISTGTTFAPTVVSLSGTALPILPSNNGNLSLGQTYAGEPLVAWYLVQQPLTSLTVASASPQFSVVLEPNTGSAPTAISPAAFAQTVSGACNGCYLGVRFLSQTAGAQSVSLSFNTISGGNSYVVGLSATAMPVQGLLLSPTVRDFGPLAVNSSSAPIVFTLANLLASPATANIQTVAATGDFHVVTNQSGGAACSGALVETGSCFVAVQFAPTATGDRTGTLTIATDQGTVTASLTGFGLSDPGFALSSNALTFTNAPNSTATQQQITLTNTGSVNLSIGTPLSSDASFTATSTCGALAVQATCTVTVTFAPQSATVSATLSIPVTSTINGQVSTTTYTVPLTGSYTTQQAGLELVPGQVNFGSAATATAGTTRLFTLNNLTAKALVVSFTAPRNFPLDAPAPCPTIAANASCTFTVDYLPLTAGALTGTLFANGAPADGTAVDGASAVQALAYLQGYGTGSASLSLSGSNAPGAPLNFGQATSGQTTTQTIVVTNNGTAPLNVLRVVSQPPFLATTTCGTVLAPSATCNIVLTYAPIYEVATGTSATPRNDAGLLTIESDAVSSPDVLELIGTAGAVISPSPASSAVVAAYSLSEQSLTFPPTGIGNASAPQTVTLTNTGTTLLGMSGIHAPADFTTTSTCGALVPSATCTLSVTFTPTTASTATTRAEAIGIVTNGSAALDFISVVGSAGTSELQLNPTTVAFGTVNVGATGTASVTVMNSGTTPVVFNAVAATGAFTASAGTCPLPGASLAVGATCTLSVGFSPTIQGTATGTLSLSTSAGTQPLTVQLTGTAVIATLTVVPGALAFSTIALGSSGTLNLTLTNTGTAPVANISASISGSNAADFSVITPCPGTLQPGAFCTAIVSFTPAAGGSRAATLTVSSSDPSGPAIIPLSGAGVTLAGSFALTVNGGQTTASATVASGSPAVFPLTLTPINGFTGTVALTCTAIAGGQYATCSIAPSTLTITAGAQPSTATINTITKLVTSLRPGWSIGLTTLPVVGMLLLGGARRRRSYVATVVLLAGFGLSATLALAGCGGKSAPLTGTGSGGSSGTLNTPAGSYQYVVTATSTSGTTITSSVTLNLTVQ</sequence>
<dbReference type="RefSeq" id="WP_146072010.1">
    <property type="nucleotide sequence ID" value="NZ_FNVA01000001.1"/>
</dbReference>
<dbReference type="InterPro" id="IPR053879">
    <property type="entry name" value="HYDIN_VesB_CFA65-like_Ig"/>
</dbReference>
<evidence type="ECO:0000256" key="3">
    <source>
        <dbReference type="ARBA" id="ARBA00022490"/>
    </source>
</evidence>
<feature type="transmembrane region" description="Helical" evidence="6">
    <location>
        <begin position="1910"/>
        <end position="1929"/>
    </location>
</feature>
<keyword evidence="7" id="KW-0732">Signal</keyword>
<keyword evidence="11" id="KW-1185">Reference proteome</keyword>
<reference evidence="10 11" key="1">
    <citation type="submission" date="2016-10" db="EMBL/GenBank/DDBJ databases">
        <authorList>
            <person name="de Groot N.N."/>
        </authorList>
    </citation>
    <scope>NUCLEOTIDE SEQUENCE [LARGE SCALE GENOMIC DNA]</scope>
    <source>
        <strain evidence="10 11">DSM 22489</strain>
    </source>
</reference>
<dbReference type="NCBIfam" id="NF012200">
    <property type="entry name" value="choice_anch_D"/>
    <property type="match status" value="8"/>
</dbReference>
<dbReference type="InterPro" id="IPR031549">
    <property type="entry name" value="ASH"/>
</dbReference>
<evidence type="ECO:0000256" key="6">
    <source>
        <dbReference type="SAM" id="Phobius"/>
    </source>
</evidence>
<comment type="subcellular location">
    <subcellularLocation>
        <location evidence="1">Cell projection</location>
        <location evidence="1">Cilium</location>
    </subcellularLocation>
    <subcellularLocation>
        <location evidence="2">Cytoplasm</location>
    </subcellularLocation>
</comment>
<dbReference type="Proteomes" id="UP000236728">
    <property type="component" value="Unassembled WGS sequence"/>
</dbReference>
<dbReference type="InterPro" id="IPR052614">
    <property type="entry name" value="CFAP65"/>
</dbReference>
<keyword evidence="5" id="KW-0966">Cell projection</keyword>
<evidence type="ECO:0000256" key="7">
    <source>
        <dbReference type="SAM" id="SignalP"/>
    </source>
</evidence>
<dbReference type="SUPFAM" id="SSF63829">
    <property type="entry name" value="Calcium-dependent phosphotriesterase"/>
    <property type="match status" value="1"/>
</dbReference>
<dbReference type="InterPro" id="IPR013783">
    <property type="entry name" value="Ig-like_fold"/>
</dbReference>
<keyword evidence="4" id="KW-0969">Cilium</keyword>
<dbReference type="GO" id="GO:0005737">
    <property type="term" value="C:cytoplasm"/>
    <property type="evidence" value="ECO:0007669"/>
    <property type="project" value="UniProtKB-SubCell"/>
</dbReference>
<gene>
    <name evidence="10" type="ORF">SAMN05421819_0945</name>
</gene>
<keyword evidence="6" id="KW-0472">Membrane</keyword>
<evidence type="ECO:0000256" key="2">
    <source>
        <dbReference type="ARBA" id="ARBA00004496"/>
    </source>
</evidence>
<dbReference type="PANTHER" id="PTHR46127">
    <property type="entry name" value="CILIA- AND FLAGELLA-ASSOCIATED PROTEIN 65"/>
    <property type="match status" value="1"/>
</dbReference>
<evidence type="ECO:0000259" key="9">
    <source>
        <dbReference type="Pfam" id="PF22544"/>
    </source>
</evidence>
<feature type="transmembrane region" description="Helical" evidence="6">
    <location>
        <begin position="1885"/>
        <end position="1903"/>
    </location>
</feature>
<protein>
    <submittedName>
        <fullName evidence="10">Abnormal spindle-like microcephaly-assoc'd, ASPM-SPD-2-Hydin</fullName>
    </submittedName>
</protein>